<dbReference type="Gene3D" id="3.40.920.10">
    <property type="entry name" value="Pyruvate-ferredoxin oxidoreductase, PFOR, domain III"/>
    <property type="match status" value="1"/>
</dbReference>
<dbReference type="Proteomes" id="UP000787472">
    <property type="component" value="Unassembled WGS sequence"/>
</dbReference>
<dbReference type="GO" id="GO:0016903">
    <property type="term" value="F:oxidoreductase activity, acting on the aldehyde or oxo group of donors"/>
    <property type="evidence" value="ECO:0007669"/>
    <property type="project" value="InterPro"/>
</dbReference>
<dbReference type="InterPro" id="IPR019752">
    <property type="entry name" value="Pyrv/ketoisovalerate_OxRed_cat"/>
</dbReference>
<dbReference type="Pfam" id="PF01558">
    <property type="entry name" value="POR"/>
    <property type="match status" value="1"/>
</dbReference>
<dbReference type="Gene3D" id="3.40.50.970">
    <property type="match status" value="1"/>
</dbReference>
<evidence type="ECO:0000256" key="1">
    <source>
        <dbReference type="ARBA" id="ARBA00023002"/>
    </source>
</evidence>
<dbReference type="InterPro" id="IPR046667">
    <property type="entry name" value="DUF6537"/>
</dbReference>
<dbReference type="SUPFAM" id="SSF52922">
    <property type="entry name" value="TK C-terminal domain-like"/>
    <property type="match status" value="1"/>
</dbReference>
<dbReference type="InterPro" id="IPR029061">
    <property type="entry name" value="THDP-binding"/>
</dbReference>
<comment type="caution">
    <text evidence="3">The sequence shown here is derived from an EMBL/GenBank/DDBJ whole genome shotgun (WGS) entry which is preliminary data.</text>
</comment>
<dbReference type="PROSITE" id="PS51379">
    <property type="entry name" value="4FE4S_FER_2"/>
    <property type="match status" value="1"/>
</dbReference>
<protein>
    <submittedName>
        <fullName evidence="3">Indolepyruvate ferredoxin oxidoreductase family protein</fullName>
    </submittedName>
</protein>
<dbReference type="RefSeq" id="WP_167185098.1">
    <property type="nucleotide sequence ID" value="NZ_JAAONZ010000005.1"/>
</dbReference>
<dbReference type="InterPro" id="IPR002869">
    <property type="entry name" value="Pyrv_flavodox_OxRed_cen"/>
</dbReference>
<dbReference type="EMBL" id="JAAONZ010000005">
    <property type="protein sequence ID" value="NHO65689.1"/>
    <property type="molecule type" value="Genomic_DNA"/>
</dbReference>
<dbReference type="SUPFAM" id="SSF53323">
    <property type="entry name" value="Pyruvate-ferredoxin oxidoreductase, PFOR, domain III"/>
    <property type="match status" value="1"/>
</dbReference>
<name>A0A9E5JUS2_9GAMM</name>
<evidence type="ECO:0000259" key="2">
    <source>
        <dbReference type="PROSITE" id="PS51379"/>
    </source>
</evidence>
<dbReference type="Pfam" id="PF20169">
    <property type="entry name" value="DUF6537"/>
    <property type="match status" value="1"/>
</dbReference>
<dbReference type="InterPro" id="IPR051457">
    <property type="entry name" value="2-oxoacid:Fd_oxidoreductase"/>
</dbReference>
<proteinExistence type="predicted"/>
<evidence type="ECO:0000313" key="4">
    <source>
        <dbReference type="Proteomes" id="UP000787472"/>
    </source>
</evidence>
<dbReference type="InterPro" id="IPR009014">
    <property type="entry name" value="Transketo_C/PFOR_II"/>
</dbReference>
<dbReference type="PANTHER" id="PTHR48084">
    <property type="entry name" value="2-OXOGLUTARATE OXIDOREDUCTASE SUBUNIT KORB-RELATED"/>
    <property type="match status" value="1"/>
</dbReference>
<dbReference type="NCBIfam" id="NF009589">
    <property type="entry name" value="PRK13030.1"/>
    <property type="match status" value="1"/>
</dbReference>
<dbReference type="InterPro" id="IPR017896">
    <property type="entry name" value="4Fe4S_Fe-S-bd"/>
</dbReference>
<evidence type="ECO:0000313" key="3">
    <source>
        <dbReference type="EMBL" id="NHO65689.1"/>
    </source>
</evidence>
<sequence length="1177" mass="127921">MTKPEATLDKTVTTLDDKYTQPDGQVFMTSNQALVRLPLDQIRRDRAAGLKTAGYISGYRGSPLGVYDSALWSAQTLLDEHNIVFKPGLNEELAVSAIRGTQELKWFGQSEFDGVFGLWYGKGIGVDRACESMKLGNFEGAAAQGGFLIVAGDDHGGKSSDSAHQSEHTLMAAMVPILYPASISEIIEYGLFGWAMSRYSGCYVGLKTITDTLDLSGCVELPDAFHDYAIPTDVEIPLEGLNLRPNLPPLMEEEWLVNHRLPAATAFARANSIGTTGIDRVIIDGERRRLSIVSAGKAYLDVRQALADLGLDDEACQRLGIRLYKPGLVWPMDPQGLTAFAAGSDTVLVVEEKRPVMEDQIAQQLYGLSADQRPALTGKRDLKGASLLPSIAELSVGTVRHAIKTLLDQLGIQDDHVDTHYHGYLALEQRATELGSNAVRPAFFCSGCPHNTSTKIPEGSKAMGGIGCHGLAAVVMDRDTMQFMPMGHEGSPWNSVSQFVDTPHMFQNMGDGTYSHSGILAIRAAVAANANITYKVLYNDAVAMTGGQPVEQQLTPIGMVQQILAEGVRPVYLVSDNPDQYKSTKLPTHSFLRHRDEMDNLQRQLRESKGVSAIVYEQTCATEKRRRRKRGLMNDPDKRVFINPEVCEGCGDCSVQSNCISVLPLETEFGRKRKIDQSTCNKDYSCVKGFCPSFVNVSGAKIALHASGDPARLQQLVEQLPEPALAPLDARGYNIQVAGIGGTGVLTIGALLGMAAHLDGKGCTILDLTGMAQKGGSVTSHIRIGPNPKGIFTSRLSEGMADLLIACDLIVGSGAAILKSVRPGHTAAIMNTDVAPTGEFQTNKHLDLGEARLRKAIVVAIDGGPAFSLHASKLATDLTGDSIGTNMLMLGYAAQQGLLPLSIRAIEEAIRLNGTFVDGNLRTFALGRLAAHDPQALAAELDSTPEPVPLDSVEDVLRSRSRLLTAYQNEDYAKTYRDFINTIRQRVASTKASDTFVREVALTLARLMLYKDEYEVARLYTEPKFLEQIRSQFAGDFKLSFNLAPPLLPGQDKATGRPKKRTFGPWIVTVFKLLAKLKGLRGTAFDVFGYTAERRMERRLIVEYRQLMEGIADQLNADNLSAAVNLASAARDIAGYGPVKEAAVEAYQQVLPSLMERFQHPTKLNSGVEYIAAQQVS</sequence>
<reference evidence="3" key="1">
    <citation type="submission" date="2020-03" db="EMBL/GenBank/DDBJ databases">
        <authorList>
            <person name="Guo F."/>
        </authorList>
    </citation>
    <scope>NUCLEOTIDE SEQUENCE</scope>
    <source>
        <strain evidence="3">JCM 30134</strain>
    </source>
</reference>
<dbReference type="PANTHER" id="PTHR48084:SF3">
    <property type="entry name" value="SUBUNIT OF PYRUVATE:FLAVODOXIN OXIDOREDUCTASE"/>
    <property type="match status" value="1"/>
</dbReference>
<dbReference type="AlphaFoldDB" id="A0A9E5JUS2"/>
<feature type="domain" description="4Fe-4S ferredoxin-type" evidence="2">
    <location>
        <begin position="638"/>
        <end position="668"/>
    </location>
</feature>
<organism evidence="3 4">
    <name type="scientific">Pseudomaricurvus hydrocarbonicus</name>
    <dbReference type="NCBI Taxonomy" id="1470433"/>
    <lineage>
        <taxon>Bacteria</taxon>
        <taxon>Pseudomonadati</taxon>
        <taxon>Pseudomonadota</taxon>
        <taxon>Gammaproteobacteria</taxon>
        <taxon>Cellvibrionales</taxon>
        <taxon>Cellvibrionaceae</taxon>
        <taxon>Pseudomaricurvus</taxon>
    </lineage>
</organism>
<dbReference type="SUPFAM" id="SSF52518">
    <property type="entry name" value="Thiamin diphosphate-binding fold (THDP-binding)"/>
    <property type="match status" value="2"/>
</dbReference>
<gene>
    <name evidence="3" type="ORF">G8770_09060</name>
</gene>
<keyword evidence="4" id="KW-1185">Reference proteome</keyword>
<accession>A0A9E5JUS2</accession>
<keyword evidence="1" id="KW-0560">Oxidoreductase</keyword>
<dbReference type="NCBIfam" id="NF009588">
    <property type="entry name" value="PRK13029.1"/>
    <property type="match status" value="1"/>
</dbReference>